<proteinExistence type="predicted"/>
<evidence type="ECO:0000256" key="2">
    <source>
        <dbReference type="ARBA" id="ARBA00023015"/>
    </source>
</evidence>
<organism evidence="7 8">
    <name type="scientific">Weissella ceti</name>
    <dbReference type="NCBI Taxonomy" id="759620"/>
    <lineage>
        <taxon>Bacteria</taxon>
        <taxon>Bacillati</taxon>
        <taxon>Bacillota</taxon>
        <taxon>Bacilli</taxon>
        <taxon>Lactobacillales</taxon>
        <taxon>Lactobacillaceae</taxon>
        <taxon>Weissella</taxon>
    </lineage>
</organism>
<dbReference type="STRING" id="759620.WS105_0905"/>
<dbReference type="OrthoDB" id="9775106at2"/>
<dbReference type="EMBL" id="CP009223">
    <property type="protein sequence ID" value="AIM63159.1"/>
    <property type="molecule type" value="Genomic_DNA"/>
</dbReference>
<keyword evidence="1" id="KW-0678">Repressor</keyword>
<dbReference type="PATRIC" id="fig|759620.7.peg.867"/>
<reference evidence="7 8" key="1">
    <citation type="journal article" date="2014" name="Genome Announc.">
        <title>Complete Genome Sequences of Fish Pathogenic Weissella ceti Strains WS74 and WS105.</title>
        <authorList>
            <person name="Figueiredo H.C."/>
            <person name="Leal C.A."/>
            <person name="Dorella F.A."/>
            <person name="Carvalho A.F."/>
            <person name="Soares S.C."/>
            <person name="Pereira F.L."/>
            <person name="Azevedo V.A."/>
        </authorList>
    </citation>
    <scope>NUCLEOTIDE SEQUENCE [LARGE SCALE GENOMIC DNA]</scope>
    <source>
        <strain evidence="7 8">WS74</strain>
    </source>
</reference>
<dbReference type="InterPro" id="IPR028082">
    <property type="entry name" value="Peripla_BP_I"/>
</dbReference>
<keyword evidence="5" id="KW-0472">Membrane</keyword>
<name>A0A075TZN0_9LACO</name>
<dbReference type="Pfam" id="PF13377">
    <property type="entry name" value="Peripla_BP_3"/>
    <property type="match status" value="1"/>
</dbReference>
<evidence type="ECO:0000313" key="7">
    <source>
        <dbReference type="EMBL" id="AIM63159.1"/>
    </source>
</evidence>
<dbReference type="RefSeq" id="WP_009496325.1">
    <property type="nucleotide sequence ID" value="NZ_CP009223.1"/>
</dbReference>
<gene>
    <name evidence="7" type="ORF">WS74_0907</name>
</gene>
<dbReference type="GO" id="GO:0003700">
    <property type="term" value="F:DNA-binding transcription factor activity"/>
    <property type="evidence" value="ECO:0007669"/>
    <property type="project" value="TreeGrafter"/>
</dbReference>
<keyword evidence="5" id="KW-1133">Transmembrane helix</keyword>
<dbReference type="PANTHER" id="PTHR30146:SF148">
    <property type="entry name" value="HTH-TYPE TRANSCRIPTIONAL REPRESSOR PURR-RELATED"/>
    <property type="match status" value="1"/>
</dbReference>
<dbReference type="KEGG" id="wct:WS74_0907"/>
<dbReference type="Pfam" id="PF00356">
    <property type="entry name" value="LacI"/>
    <property type="match status" value="1"/>
</dbReference>
<dbReference type="InterPro" id="IPR010982">
    <property type="entry name" value="Lambda_DNA-bd_dom_sf"/>
</dbReference>
<keyword evidence="3" id="KW-0238">DNA-binding</keyword>
<keyword evidence="4" id="KW-0804">Transcription</keyword>
<dbReference type="CDD" id="cd01392">
    <property type="entry name" value="HTH_LacI"/>
    <property type="match status" value="1"/>
</dbReference>
<evidence type="ECO:0000256" key="4">
    <source>
        <dbReference type="ARBA" id="ARBA00023163"/>
    </source>
</evidence>
<dbReference type="KEGG" id="wce:WS08_0841"/>
<dbReference type="SMART" id="SM00354">
    <property type="entry name" value="HTH_LACI"/>
    <property type="match status" value="1"/>
</dbReference>
<protein>
    <submittedName>
        <fullName evidence="7">DegA protein</fullName>
    </submittedName>
</protein>
<evidence type="ECO:0000259" key="6">
    <source>
        <dbReference type="PROSITE" id="PS50932"/>
    </source>
</evidence>
<feature type="transmembrane region" description="Helical" evidence="5">
    <location>
        <begin position="62"/>
        <end position="81"/>
    </location>
</feature>
<evidence type="ECO:0000256" key="1">
    <source>
        <dbReference type="ARBA" id="ARBA00022491"/>
    </source>
</evidence>
<keyword evidence="5" id="KW-0812">Transmembrane</keyword>
<dbReference type="KEGG" id="wci:WS105_0905"/>
<dbReference type="NCBIfam" id="NF047341">
    <property type="entry name" value="lactose_RbsR"/>
    <property type="match status" value="1"/>
</dbReference>
<evidence type="ECO:0000313" key="8">
    <source>
        <dbReference type="Proteomes" id="UP000029079"/>
    </source>
</evidence>
<feature type="domain" description="HTH lacI-type" evidence="6">
    <location>
        <begin position="4"/>
        <end position="59"/>
    </location>
</feature>
<dbReference type="PROSITE" id="PS50932">
    <property type="entry name" value="HTH_LACI_2"/>
    <property type="match status" value="1"/>
</dbReference>
<keyword evidence="8" id="KW-1185">Reference proteome</keyword>
<dbReference type="SUPFAM" id="SSF47413">
    <property type="entry name" value="lambda repressor-like DNA-binding domains"/>
    <property type="match status" value="1"/>
</dbReference>
<keyword evidence="2" id="KW-0805">Transcription regulation</keyword>
<dbReference type="CDD" id="cd06267">
    <property type="entry name" value="PBP1_LacI_sugar_binding-like"/>
    <property type="match status" value="1"/>
</dbReference>
<dbReference type="PROSITE" id="PS00356">
    <property type="entry name" value="HTH_LACI_1"/>
    <property type="match status" value="1"/>
</dbReference>
<dbReference type="Gene3D" id="3.40.50.2300">
    <property type="match status" value="2"/>
</dbReference>
<dbReference type="PANTHER" id="PTHR30146">
    <property type="entry name" value="LACI-RELATED TRANSCRIPTIONAL REPRESSOR"/>
    <property type="match status" value="1"/>
</dbReference>
<dbReference type="SUPFAM" id="SSF53822">
    <property type="entry name" value="Periplasmic binding protein-like I"/>
    <property type="match status" value="1"/>
</dbReference>
<reference evidence="8" key="2">
    <citation type="submission" date="2014-08" db="EMBL/GenBank/DDBJ databases">
        <title>Complete genome of Weissella ceti strain WS74 isolated from diseased rainbow trout in Brazil.</title>
        <authorList>
            <person name="Figueiredo H.C.P."/>
            <person name="Leal C.A.G."/>
            <person name="Pereira F.L."/>
            <person name="Soares S.C."/>
            <person name="Dorella F.A."/>
            <person name="Carvalho A.F."/>
            <person name="Azevedo V.A.C."/>
        </authorList>
    </citation>
    <scope>NUCLEOTIDE SEQUENCE [LARGE SCALE GENOMIC DNA]</scope>
    <source>
        <strain evidence="8">WS74</strain>
    </source>
</reference>
<evidence type="ECO:0000256" key="3">
    <source>
        <dbReference type="ARBA" id="ARBA00023125"/>
    </source>
</evidence>
<evidence type="ECO:0000256" key="5">
    <source>
        <dbReference type="SAM" id="Phobius"/>
    </source>
</evidence>
<dbReference type="Gene3D" id="1.10.260.40">
    <property type="entry name" value="lambda repressor-like DNA-binding domains"/>
    <property type="match status" value="1"/>
</dbReference>
<dbReference type="InterPro" id="IPR046335">
    <property type="entry name" value="LacI/GalR-like_sensor"/>
</dbReference>
<dbReference type="PRINTS" id="PR00036">
    <property type="entry name" value="HTHLACI"/>
</dbReference>
<accession>A0A075TZN0</accession>
<sequence>MKKASIKDVANLAGVSIATVSQILNNKGDRFSEETRNKVFAAREEMGYVPNLSARSLKKNNLIMIGVVVPSLALPYFGYLVQKIQDALPENVSLSIMSAEGGDTDKAVYQLMSAGVNGVIVANQLVDSDTVVADLKKRGVACVMLENHASMESADVVASAEFMGGQLAAQHLLDLGHRHVAVLGKQAMNDNLANRLAGFKETMAQAGAKVSEVTTHYLSKQGGQASAMAVSISKATATFALNDELAIGLISGLGKINVNVPNDMSVIGYDDTDYAGFCQPSLTTIHQPLDDIAKTALELVLNRVREFDVDRQERIFDVELVERNSTKAL</sequence>
<dbReference type="AlphaFoldDB" id="A0A075TZN0"/>
<dbReference type="GO" id="GO:0000976">
    <property type="term" value="F:transcription cis-regulatory region binding"/>
    <property type="evidence" value="ECO:0007669"/>
    <property type="project" value="TreeGrafter"/>
</dbReference>
<dbReference type="Proteomes" id="UP000029079">
    <property type="component" value="Chromosome"/>
</dbReference>
<dbReference type="InterPro" id="IPR000843">
    <property type="entry name" value="HTH_LacI"/>
</dbReference>